<accession>F2UMG8</accession>
<dbReference type="KEGG" id="sre:PTSG_09384"/>
<reference evidence="2" key="1">
    <citation type="submission" date="2009-08" db="EMBL/GenBank/DDBJ databases">
        <title>Annotation of Salpingoeca rosetta.</title>
        <authorList>
            <consortium name="The Broad Institute Genome Sequencing Platform"/>
            <person name="Russ C."/>
            <person name="Cuomo C."/>
            <person name="Burger G."/>
            <person name="Gray M.W."/>
            <person name="Holland P.W.H."/>
            <person name="King N."/>
            <person name="Lang F.B.F."/>
            <person name="Roger A.J."/>
            <person name="Ruiz-Trillo I."/>
            <person name="Young S.K."/>
            <person name="Zeng Q."/>
            <person name="Gargeya S."/>
            <person name="Alvarado L."/>
            <person name="Berlin A."/>
            <person name="Chapman S.B."/>
            <person name="Chen Z."/>
            <person name="Freedman E."/>
            <person name="Gellesch M."/>
            <person name="Goldberg J."/>
            <person name="Griggs A."/>
            <person name="Gujja S."/>
            <person name="Heilman E."/>
            <person name="Heiman D."/>
            <person name="Howarth C."/>
            <person name="Mehta T."/>
            <person name="Neiman D."/>
            <person name="Pearson M."/>
            <person name="Roberts A."/>
            <person name="Saif S."/>
            <person name="Shea T."/>
            <person name="Shenoy N."/>
            <person name="Sisk P."/>
            <person name="Stolte C."/>
            <person name="Sykes S."/>
            <person name="White J."/>
            <person name="Yandava C."/>
            <person name="Haas B."/>
            <person name="Nusbaum C."/>
            <person name="Birren B."/>
        </authorList>
    </citation>
    <scope>NUCLEOTIDE SEQUENCE</scope>
    <source>
        <strain evidence="2">ATCC 50818</strain>
    </source>
</reference>
<evidence type="ECO:0000313" key="3">
    <source>
        <dbReference type="Proteomes" id="UP000007799"/>
    </source>
</evidence>
<feature type="region of interest" description="Disordered" evidence="1">
    <location>
        <begin position="1"/>
        <end position="24"/>
    </location>
</feature>
<feature type="compositionally biased region" description="Gly residues" evidence="1">
    <location>
        <begin position="10"/>
        <end position="24"/>
    </location>
</feature>
<dbReference type="Proteomes" id="UP000007799">
    <property type="component" value="Unassembled WGS sequence"/>
</dbReference>
<dbReference type="RefSeq" id="XP_004989640.1">
    <property type="nucleotide sequence ID" value="XM_004989583.1"/>
</dbReference>
<gene>
    <name evidence="2" type="ORF">PTSG_09384</name>
</gene>
<organism evidence="2 3">
    <name type="scientific">Salpingoeca rosetta (strain ATCC 50818 / BSB-021)</name>
    <dbReference type="NCBI Taxonomy" id="946362"/>
    <lineage>
        <taxon>Eukaryota</taxon>
        <taxon>Choanoflagellata</taxon>
        <taxon>Craspedida</taxon>
        <taxon>Salpingoecidae</taxon>
        <taxon>Salpingoeca</taxon>
    </lineage>
</organism>
<evidence type="ECO:0000313" key="2">
    <source>
        <dbReference type="EMBL" id="EGD78317.1"/>
    </source>
</evidence>
<sequence>MNRESAGLLLTGGGDDGGTGSGGINGGKAHVVEDPHYYYALANHDQHHHHEFTTQSLDQQQHHQQHRQQDQSIRNGSAMASSPLIPAMHFIPFPVNVGWFVHFVKEHIHEKDENLETARAVAIGLVADGTIAEVVAEDVEEICMEVEEQAVAKRAEHVFGAIADEVVSETVGVEANRLVRARNYDASSWRVHDMLLTEVCEELVTEAVAWAQQCARERAVDKVADELLSDVEDEFIFDACADAWDDAQPKNSFEMLSLAPNRTRKKPLR</sequence>
<evidence type="ECO:0000256" key="1">
    <source>
        <dbReference type="SAM" id="MobiDB-lite"/>
    </source>
</evidence>
<dbReference type="AlphaFoldDB" id="F2UMG8"/>
<keyword evidence="3" id="KW-1185">Reference proteome</keyword>
<dbReference type="GeneID" id="16070191"/>
<name>F2UMG8_SALR5</name>
<feature type="region of interest" description="Disordered" evidence="1">
    <location>
        <begin position="53"/>
        <end position="76"/>
    </location>
</feature>
<dbReference type="InParanoid" id="F2UMG8"/>
<protein>
    <submittedName>
        <fullName evidence="2">Uncharacterized protein</fullName>
    </submittedName>
</protein>
<proteinExistence type="predicted"/>
<dbReference type="EMBL" id="GL832982">
    <property type="protein sequence ID" value="EGD78317.1"/>
    <property type="molecule type" value="Genomic_DNA"/>
</dbReference>